<organism evidence="2 3">
    <name type="scientific">Microdochium trichocladiopsis</name>
    <dbReference type="NCBI Taxonomy" id="1682393"/>
    <lineage>
        <taxon>Eukaryota</taxon>
        <taxon>Fungi</taxon>
        <taxon>Dikarya</taxon>
        <taxon>Ascomycota</taxon>
        <taxon>Pezizomycotina</taxon>
        <taxon>Sordariomycetes</taxon>
        <taxon>Xylariomycetidae</taxon>
        <taxon>Xylariales</taxon>
        <taxon>Microdochiaceae</taxon>
        <taxon>Microdochium</taxon>
    </lineage>
</organism>
<sequence>MAWKLRAVQQAGLCDPGQPTWTMAGSRDKTHFSSERRRSMDFSAAQRPGASASIHVDACHNAREAADFEMLRNFIGPVLMPLAIADQDRNLPDLLEYGDIYLNDSATEEGPLKYGISLQTASFMTTAHLNILRLADMCMSEHASHATRCTNTPMDRNAYRKALYIWDALDMIFDQRRDVQFYEKVWLGLWGHFTPWEFLQVKALLKCQVTVILRKLAQDSAAVTEYRCRSLIMYILQNTYLVREEFEDDDFADTLVSSTAWTFRRDGLLPVMSGLCTRQIHNYLHGRKSPQDFAQYLFEALLIDQEYTRQQLSRILNHSPLGPWSTKLQAWEDPLIGVNAMCPPETLARFKCSTDAPGPRDLWFWRCIANSVYIAWNETFAELATQWQREYPGDIPDAYWFWTREEWDQHPTLRLPTLTEMMQHLEVSEEIAKST</sequence>
<keyword evidence="3" id="KW-1185">Reference proteome</keyword>
<dbReference type="RefSeq" id="XP_046014490.1">
    <property type="nucleotide sequence ID" value="XM_046161864.1"/>
</dbReference>
<proteinExistence type="predicted"/>
<name>A0A9P9BSE8_9PEZI</name>
<evidence type="ECO:0000313" key="3">
    <source>
        <dbReference type="Proteomes" id="UP000756346"/>
    </source>
</evidence>
<evidence type="ECO:0000256" key="1">
    <source>
        <dbReference type="SAM" id="MobiDB-lite"/>
    </source>
</evidence>
<comment type="caution">
    <text evidence="2">The sequence shown here is derived from an EMBL/GenBank/DDBJ whole genome shotgun (WGS) entry which is preliminary data.</text>
</comment>
<gene>
    <name evidence="2" type="ORF">B0I36DRAFT_408341</name>
</gene>
<feature type="compositionally biased region" description="Basic and acidic residues" evidence="1">
    <location>
        <begin position="26"/>
        <end position="40"/>
    </location>
</feature>
<evidence type="ECO:0000313" key="2">
    <source>
        <dbReference type="EMBL" id="KAH7033658.1"/>
    </source>
</evidence>
<accession>A0A9P9BSE8</accession>
<dbReference type="AlphaFoldDB" id="A0A9P9BSE8"/>
<dbReference type="Proteomes" id="UP000756346">
    <property type="component" value="Unassembled WGS sequence"/>
</dbReference>
<feature type="region of interest" description="Disordered" evidence="1">
    <location>
        <begin position="18"/>
        <end position="46"/>
    </location>
</feature>
<reference evidence="2" key="1">
    <citation type="journal article" date="2021" name="Nat. Commun.">
        <title>Genetic determinants of endophytism in the Arabidopsis root mycobiome.</title>
        <authorList>
            <person name="Mesny F."/>
            <person name="Miyauchi S."/>
            <person name="Thiergart T."/>
            <person name="Pickel B."/>
            <person name="Atanasova L."/>
            <person name="Karlsson M."/>
            <person name="Huettel B."/>
            <person name="Barry K.W."/>
            <person name="Haridas S."/>
            <person name="Chen C."/>
            <person name="Bauer D."/>
            <person name="Andreopoulos W."/>
            <person name="Pangilinan J."/>
            <person name="LaButti K."/>
            <person name="Riley R."/>
            <person name="Lipzen A."/>
            <person name="Clum A."/>
            <person name="Drula E."/>
            <person name="Henrissat B."/>
            <person name="Kohler A."/>
            <person name="Grigoriev I.V."/>
            <person name="Martin F.M."/>
            <person name="Hacquard S."/>
        </authorList>
    </citation>
    <scope>NUCLEOTIDE SEQUENCE</scope>
    <source>
        <strain evidence="2">MPI-CAGE-CH-0230</strain>
    </source>
</reference>
<protein>
    <submittedName>
        <fullName evidence="2">Uncharacterized protein</fullName>
    </submittedName>
</protein>
<dbReference type="EMBL" id="JAGTJQ010000004">
    <property type="protein sequence ID" value="KAH7033658.1"/>
    <property type="molecule type" value="Genomic_DNA"/>
</dbReference>
<dbReference type="GeneID" id="70191410"/>